<dbReference type="GO" id="GO:0005886">
    <property type="term" value="C:plasma membrane"/>
    <property type="evidence" value="ECO:0007669"/>
    <property type="project" value="UniProtKB-SubCell"/>
</dbReference>
<dbReference type="EMBL" id="RAWG01000466">
    <property type="protein sequence ID" value="RKH30867.1"/>
    <property type="molecule type" value="Genomic_DNA"/>
</dbReference>
<evidence type="ECO:0000313" key="4">
    <source>
        <dbReference type="EMBL" id="RKH30867.1"/>
    </source>
</evidence>
<feature type="transmembrane region" description="Helical" evidence="3">
    <location>
        <begin position="75"/>
        <end position="97"/>
    </location>
</feature>
<gene>
    <name evidence="4" type="ORF">D7X12_38820</name>
</gene>
<dbReference type="Gene3D" id="1.10.1760.20">
    <property type="match status" value="1"/>
</dbReference>
<evidence type="ECO:0000313" key="5">
    <source>
        <dbReference type="Proteomes" id="UP000273405"/>
    </source>
</evidence>
<keyword evidence="2" id="KW-1003">Cell membrane</keyword>
<proteinExistence type="inferred from homology"/>
<dbReference type="PANTHER" id="PTHR34295">
    <property type="entry name" value="BIOTIN TRANSPORTER BIOY"/>
    <property type="match status" value="1"/>
</dbReference>
<keyword evidence="5" id="KW-1185">Reference proteome</keyword>
<name>A0A3A8MF21_9BACT</name>
<dbReference type="InterPro" id="IPR003784">
    <property type="entry name" value="BioY"/>
</dbReference>
<keyword evidence="3" id="KW-0812">Transmembrane</keyword>
<reference evidence="5" key="1">
    <citation type="submission" date="2018-09" db="EMBL/GenBank/DDBJ databases">
        <authorList>
            <person name="Livingstone P.G."/>
            <person name="Whitworth D.E."/>
        </authorList>
    </citation>
    <scope>NUCLEOTIDE SEQUENCE [LARGE SCALE GENOMIC DNA]</scope>
    <source>
        <strain evidence="5">CA040B</strain>
    </source>
</reference>
<keyword evidence="2 3" id="KW-0472">Membrane</keyword>
<evidence type="ECO:0000256" key="3">
    <source>
        <dbReference type="SAM" id="Phobius"/>
    </source>
</evidence>
<dbReference type="PANTHER" id="PTHR34295:SF1">
    <property type="entry name" value="BIOTIN TRANSPORTER BIOY"/>
    <property type="match status" value="1"/>
</dbReference>
<organism evidence="4 5">
    <name type="scientific">Corallococcus sicarius</name>
    <dbReference type="NCBI Taxonomy" id="2316726"/>
    <lineage>
        <taxon>Bacteria</taxon>
        <taxon>Pseudomonadati</taxon>
        <taxon>Myxococcota</taxon>
        <taxon>Myxococcia</taxon>
        <taxon>Myxococcales</taxon>
        <taxon>Cystobacterineae</taxon>
        <taxon>Myxococcaceae</taxon>
        <taxon>Corallococcus</taxon>
    </lineage>
</organism>
<dbReference type="GO" id="GO:0015225">
    <property type="term" value="F:biotin transmembrane transporter activity"/>
    <property type="evidence" value="ECO:0007669"/>
    <property type="project" value="UniProtKB-UniRule"/>
</dbReference>
<feature type="transmembrane region" description="Helical" evidence="3">
    <location>
        <begin position="166"/>
        <end position="188"/>
    </location>
</feature>
<dbReference type="PIRSF" id="PIRSF016661">
    <property type="entry name" value="BioY"/>
    <property type="match status" value="1"/>
</dbReference>
<feature type="transmembrane region" description="Helical" evidence="3">
    <location>
        <begin position="51"/>
        <end position="68"/>
    </location>
</feature>
<dbReference type="RefSeq" id="WP_120630199.1">
    <property type="nucleotide sequence ID" value="NZ_RAWG01000466.1"/>
</dbReference>
<feature type="transmembrane region" description="Helical" evidence="3">
    <location>
        <begin position="132"/>
        <end position="154"/>
    </location>
</feature>
<dbReference type="Pfam" id="PF02632">
    <property type="entry name" value="BioY"/>
    <property type="match status" value="1"/>
</dbReference>
<feature type="transmembrane region" description="Helical" evidence="3">
    <location>
        <begin position="103"/>
        <end position="120"/>
    </location>
</feature>
<sequence length="198" mass="20033">MTGNNPPPPRVLADVVVRTRAHEGALVLGAALCTALFAQVAIAVPGSPVPITGQTLAVVLTAAALGPGRGTAAQLVYLLLGAVGLPFYAKAASGWGALVGPTGGYLVAFLPVAWLVGLAARHGMDRKPWTAAPVFLGGQLVILGIGMAWLRVAASLDAATAFHKGFLPFVPGGLLKAVVAGLLTSLAWRLVRARAPAP</sequence>
<comment type="subcellular location">
    <subcellularLocation>
        <location evidence="2">Cell membrane</location>
        <topology evidence="2">Multi-pass membrane protein</topology>
    </subcellularLocation>
</comment>
<comment type="caution">
    <text evidence="4">The sequence shown here is derived from an EMBL/GenBank/DDBJ whole genome shotgun (WGS) entry which is preliminary data.</text>
</comment>
<keyword evidence="2" id="KW-0813">Transport</keyword>
<accession>A0A3A8MF21</accession>
<dbReference type="AlphaFoldDB" id="A0A3A8MF21"/>
<protein>
    <recommendedName>
        <fullName evidence="2">Biotin transporter</fullName>
    </recommendedName>
</protein>
<keyword evidence="3" id="KW-1133">Transmembrane helix</keyword>
<evidence type="ECO:0000256" key="2">
    <source>
        <dbReference type="PIRNR" id="PIRNR016661"/>
    </source>
</evidence>
<feature type="transmembrane region" description="Helical" evidence="3">
    <location>
        <begin position="25"/>
        <end position="45"/>
    </location>
</feature>
<dbReference type="OrthoDB" id="9803495at2"/>
<dbReference type="Proteomes" id="UP000273405">
    <property type="component" value="Unassembled WGS sequence"/>
</dbReference>
<evidence type="ECO:0000256" key="1">
    <source>
        <dbReference type="ARBA" id="ARBA00010692"/>
    </source>
</evidence>
<comment type="similarity">
    <text evidence="1 2">Belongs to the BioY family.</text>
</comment>